<accession>A0A9P8PK67</accession>
<protein>
    <recommendedName>
        <fullName evidence="4">Secreted protein</fullName>
    </recommendedName>
</protein>
<feature type="signal peptide" evidence="1">
    <location>
        <begin position="1"/>
        <end position="20"/>
    </location>
</feature>
<evidence type="ECO:0008006" key="4">
    <source>
        <dbReference type="Google" id="ProtNLM"/>
    </source>
</evidence>
<reference evidence="2" key="2">
    <citation type="submission" date="2021-01" db="EMBL/GenBank/DDBJ databases">
        <authorList>
            <person name="Schikora-Tamarit M.A."/>
        </authorList>
    </citation>
    <scope>NUCLEOTIDE SEQUENCE</scope>
    <source>
        <strain evidence="2">CBS6341</strain>
    </source>
</reference>
<dbReference type="EMBL" id="JAEUBF010001015">
    <property type="protein sequence ID" value="KAH3673342.1"/>
    <property type="molecule type" value="Genomic_DNA"/>
</dbReference>
<dbReference type="OrthoDB" id="4018368at2759"/>
<sequence>MQFSKTLAYSLSFLVTSISATSIQLWAGGDNFPANEEQRGLSSIHEGAGFNYFFLGTNAQTFEYSESEGKIYQPISEQYNYTVGHFTESEFPFLVSGVAGTPLSFKIEDGVLLNENGYNFYIAKNVSDPYNYGQNAYTVGIAANDSSFVNKYEDVREITVFAYKV</sequence>
<keyword evidence="1" id="KW-0732">Signal</keyword>
<gene>
    <name evidence="2" type="ORF">WICMUC_003702</name>
</gene>
<dbReference type="Proteomes" id="UP000769528">
    <property type="component" value="Unassembled WGS sequence"/>
</dbReference>
<dbReference type="AlphaFoldDB" id="A0A9P8PK67"/>
<feature type="chain" id="PRO_5040261020" description="Secreted protein" evidence="1">
    <location>
        <begin position="21"/>
        <end position="165"/>
    </location>
</feature>
<evidence type="ECO:0000256" key="1">
    <source>
        <dbReference type="SAM" id="SignalP"/>
    </source>
</evidence>
<evidence type="ECO:0000313" key="2">
    <source>
        <dbReference type="EMBL" id="KAH3673342.1"/>
    </source>
</evidence>
<organism evidence="2 3">
    <name type="scientific">Wickerhamomyces mucosus</name>
    <dbReference type="NCBI Taxonomy" id="1378264"/>
    <lineage>
        <taxon>Eukaryota</taxon>
        <taxon>Fungi</taxon>
        <taxon>Dikarya</taxon>
        <taxon>Ascomycota</taxon>
        <taxon>Saccharomycotina</taxon>
        <taxon>Saccharomycetes</taxon>
        <taxon>Phaffomycetales</taxon>
        <taxon>Wickerhamomycetaceae</taxon>
        <taxon>Wickerhamomyces</taxon>
    </lineage>
</organism>
<name>A0A9P8PK67_9ASCO</name>
<reference evidence="2" key="1">
    <citation type="journal article" date="2021" name="Open Biol.">
        <title>Shared evolutionary footprints suggest mitochondrial oxidative damage underlies multiple complex I losses in fungi.</title>
        <authorList>
            <person name="Schikora-Tamarit M.A."/>
            <person name="Marcet-Houben M."/>
            <person name="Nosek J."/>
            <person name="Gabaldon T."/>
        </authorList>
    </citation>
    <scope>NUCLEOTIDE SEQUENCE</scope>
    <source>
        <strain evidence="2">CBS6341</strain>
    </source>
</reference>
<proteinExistence type="predicted"/>
<keyword evidence="3" id="KW-1185">Reference proteome</keyword>
<comment type="caution">
    <text evidence="2">The sequence shown here is derived from an EMBL/GenBank/DDBJ whole genome shotgun (WGS) entry which is preliminary data.</text>
</comment>
<evidence type="ECO:0000313" key="3">
    <source>
        <dbReference type="Proteomes" id="UP000769528"/>
    </source>
</evidence>